<reference evidence="3" key="1">
    <citation type="submission" date="2012-12" db="EMBL/GenBank/DDBJ databases">
        <authorList>
            <person name="Hellsten U."/>
            <person name="Grimwood J."/>
            <person name="Chapman J.A."/>
            <person name="Shapiro H."/>
            <person name="Aerts A."/>
            <person name="Otillar R.P."/>
            <person name="Terry A.Y."/>
            <person name="Boore J.L."/>
            <person name="Simakov O."/>
            <person name="Marletaz F."/>
            <person name="Cho S.-J."/>
            <person name="Edsinger-Gonzales E."/>
            <person name="Havlak P."/>
            <person name="Kuo D.-H."/>
            <person name="Larsson T."/>
            <person name="Lv J."/>
            <person name="Arendt D."/>
            <person name="Savage R."/>
            <person name="Osoegawa K."/>
            <person name="de Jong P."/>
            <person name="Lindberg D.R."/>
            <person name="Seaver E.C."/>
            <person name="Weisblat D.A."/>
            <person name="Putnam N.H."/>
            <person name="Grigoriev I.V."/>
            <person name="Rokhsar D.S."/>
        </authorList>
    </citation>
    <scope>NUCLEOTIDE SEQUENCE</scope>
    <source>
        <strain evidence="3">I ESC-2004</strain>
    </source>
</reference>
<dbReference type="AlphaFoldDB" id="R7T5Q1"/>
<name>R7T5Q1_CAPTE</name>
<dbReference type="HOGENOM" id="CLU_1385385_0_0_1"/>
<proteinExistence type="predicted"/>
<keyword evidence="3" id="KW-1185">Reference proteome</keyword>
<organism evidence="1">
    <name type="scientific">Capitella teleta</name>
    <name type="common">Polychaete worm</name>
    <dbReference type="NCBI Taxonomy" id="283909"/>
    <lineage>
        <taxon>Eukaryota</taxon>
        <taxon>Metazoa</taxon>
        <taxon>Spiralia</taxon>
        <taxon>Lophotrochozoa</taxon>
        <taxon>Annelida</taxon>
        <taxon>Polychaeta</taxon>
        <taxon>Sedentaria</taxon>
        <taxon>Scolecida</taxon>
        <taxon>Capitellidae</taxon>
        <taxon>Capitella</taxon>
    </lineage>
</organism>
<dbReference type="EnsemblMetazoa" id="CapteT208214">
    <property type="protein sequence ID" value="CapteP208214"/>
    <property type="gene ID" value="CapteG208214"/>
</dbReference>
<evidence type="ECO:0000313" key="2">
    <source>
        <dbReference type="EnsemblMetazoa" id="CapteP208214"/>
    </source>
</evidence>
<dbReference type="EMBL" id="KB311829">
    <property type="protein sequence ID" value="ELT88503.1"/>
    <property type="molecule type" value="Genomic_DNA"/>
</dbReference>
<dbReference type="EMBL" id="AMQN01015364">
    <property type="status" value="NOT_ANNOTATED_CDS"/>
    <property type="molecule type" value="Genomic_DNA"/>
</dbReference>
<evidence type="ECO:0000313" key="3">
    <source>
        <dbReference type="Proteomes" id="UP000014760"/>
    </source>
</evidence>
<dbReference type="EMBL" id="AMQN01015363">
    <property type="status" value="NOT_ANNOTATED_CDS"/>
    <property type="molecule type" value="Genomic_DNA"/>
</dbReference>
<dbReference type="Proteomes" id="UP000014760">
    <property type="component" value="Unassembled WGS sequence"/>
</dbReference>
<reference evidence="1 3" key="2">
    <citation type="journal article" date="2013" name="Nature">
        <title>Insights into bilaterian evolution from three spiralian genomes.</title>
        <authorList>
            <person name="Simakov O."/>
            <person name="Marletaz F."/>
            <person name="Cho S.J."/>
            <person name="Edsinger-Gonzales E."/>
            <person name="Havlak P."/>
            <person name="Hellsten U."/>
            <person name="Kuo D.H."/>
            <person name="Larsson T."/>
            <person name="Lv J."/>
            <person name="Arendt D."/>
            <person name="Savage R."/>
            <person name="Osoegawa K."/>
            <person name="de Jong P."/>
            <person name="Grimwood J."/>
            <person name="Chapman J.A."/>
            <person name="Shapiro H."/>
            <person name="Aerts A."/>
            <person name="Otillar R.P."/>
            <person name="Terry A.Y."/>
            <person name="Boore J.L."/>
            <person name="Grigoriev I.V."/>
            <person name="Lindberg D.R."/>
            <person name="Seaver E.C."/>
            <person name="Weisblat D.A."/>
            <person name="Putnam N.H."/>
            <person name="Rokhsar D.S."/>
        </authorList>
    </citation>
    <scope>NUCLEOTIDE SEQUENCE</scope>
    <source>
        <strain evidence="1 3">I ESC-2004</strain>
    </source>
</reference>
<reference evidence="2" key="3">
    <citation type="submission" date="2015-06" db="UniProtKB">
        <authorList>
            <consortium name="EnsemblMetazoa"/>
        </authorList>
    </citation>
    <scope>IDENTIFICATION</scope>
</reference>
<protein>
    <submittedName>
        <fullName evidence="1 2">Uncharacterized protein</fullName>
    </submittedName>
</protein>
<sequence>MEERDNFVYMSAHFKSQKPEQSILRVTINLKGHVRADYRRILTYVHSHYQLGFLLKGTQKTLRGACRRDLRSEMRPFQVTSPYEQSGADQAKGMQRHTLHATDGHLSCEAFGLHARSAQIGDIGKHSRSQQDEWIAAGIELATLCMPSCRPLPSIARIAIEFLRSFWDTGNGCPRHLRCEGRGFKPQEMNVDISASQ</sequence>
<gene>
    <name evidence="1" type="ORF">CAPTEDRAFT_208214</name>
</gene>
<accession>R7T5Q1</accession>
<evidence type="ECO:0000313" key="1">
    <source>
        <dbReference type="EMBL" id="ELT88503.1"/>
    </source>
</evidence>